<proteinExistence type="inferred from homology"/>
<dbReference type="PROSITE" id="PS00383">
    <property type="entry name" value="TYR_PHOSPHATASE_1"/>
    <property type="match status" value="1"/>
</dbReference>
<feature type="domain" description="Tyrosine specific protein phosphatases" evidence="2">
    <location>
        <begin position="109"/>
        <end position="145"/>
    </location>
</feature>
<name>A0ABP5BXM7_9ACTN</name>
<dbReference type="InterPro" id="IPR029021">
    <property type="entry name" value="Prot-tyrosine_phosphatase-like"/>
</dbReference>
<dbReference type="Pfam" id="PF13350">
    <property type="entry name" value="Y_phosphatase3"/>
    <property type="match status" value="1"/>
</dbReference>
<dbReference type="PANTHER" id="PTHR31126:SF1">
    <property type="entry name" value="TYROSINE SPECIFIC PROTEIN PHOSPHATASES DOMAIN-CONTAINING PROTEIN"/>
    <property type="match status" value="1"/>
</dbReference>
<evidence type="ECO:0000256" key="1">
    <source>
        <dbReference type="ARBA" id="ARBA00009580"/>
    </source>
</evidence>
<dbReference type="Proteomes" id="UP001499854">
    <property type="component" value="Unassembled WGS sequence"/>
</dbReference>
<dbReference type="EMBL" id="BAAAQM010000002">
    <property type="protein sequence ID" value="GAA1954388.1"/>
    <property type="molecule type" value="Genomic_DNA"/>
</dbReference>
<evidence type="ECO:0000313" key="4">
    <source>
        <dbReference type="Proteomes" id="UP001499854"/>
    </source>
</evidence>
<evidence type="ECO:0000259" key="2">
    <source>
        <dbReference type="PROSITE" id="PS50056"/>
    </source>
</evidence>
<dbReference type="RefSeq" id="WP_344655442.1">
    <property type="nucleotide sequence ID" value="NZ_BAAAQM010000002.1"/>
</dbReference>
<reference evidence="4" key="1">
    <citation type="journal article" date="2019" name="Int. J. Syst. Evol. Microbiol.">
        <title>The Global Catalogue of Microorganisms (GCM) 10K type strain sequencing project: providing services to taxonomists for standard genome sequencing and annotation.</title>
        <authorList>
            <consortium name="The Broad Institute Genomics Platform"/>
            <consortium name="The Broad Institute Genome Sequencing Center for Infectious Disease"/>
            <person name="Wu L."/>
            <person name="Ma J."/>
        </authorList>
    </citation>
    <scope>NUCLEOTIDE SEQUENCE [LARGE SCALE GENOMIC DNA]</scope>
    <source>
        <strain evidence="4">JCM 16013</strain>
    </source>
</reference>
<dbReference type="InterPro" id="IPR000387">
    <property type="entry name" value="Tyr_Pase_dom"/>
</dbReference>
<protein>
    <submittedName>
        <fullName evidence="3">Tyrosine-protein phosphatase</fullName>
    </submittedName>
</protein>
<evidence type="ECO:0000313" key="3">
    <source>
        <dbReference type="EMBL" id="GAA1954388.1"/>
    </source>
</evidence>
<keyword evidence="4" id="KW-1185">Reference proteome</keyword>
<comment type="similarity">
    <text evidence="1">Belongs to the protein-tyrosine phosphatase family.</text>
</comment>
<dbReference type="InterPro" id="IPR016130">
    <property type="entry name" value="Tyr_Pase_AS"/>
</dbReference>
<accession>A0ABP5BXM7</accession>
<dbReference type="InterPro" id="IPR026893">
    <property type="entry name" value="Tyr/Ser_Pase_IphP-type"/>
</dbReference>
<dbReference type="SUPFAM" id="SSF52799">
    <property type="entry name" value="(Phosphotyrosine protein) phosphatases II"/>
    <property type="match status" value="1"/>
</dbReference>
<dbReference type="Gene3D" id="3.90.190.10">
    <property type="entry name" value="Protein tyrosine phosphatase superfamily"/>
    <property type="match status" value="1"/>
</dbReference>
<dbReference type="PANTHER" id="PTHR31126">
    <property type="entry name" value="TYROSINE-PROTEIN PHOSPHATASE"/>
    <property type="match status" value="1"/>
</dbReference>
<gene>
    <name evidence="3" type="ORF">GCM10009838_07270</name>
</gene>
<comment type="caution">
    <text evidence="3">The sequence shown here is derived from an EMBL/GenBank/DDBJ whole genome shotgun (WGS) entry which is preliminary data.</text>
</comment>
<organism evidence="3 4">
    <name type="scientific">Catenulispora subtropica</name>
    <dbReference type="NCBI Taxonomy" id="450798"/>
    <lineage>
        <taxon>Bacteria</taxon>
        <taxon>Bacillati</taxon>
        <taxon>Actinomycetota</taxon>
        <taxon>Actinomycetes</taxon>
        <taxon>Catenulisporales</taxon>
        <taxon>Catenulisporaceae</taxon>
        <taxon>Catenulispora</taxon>
    </lineage>
</organism>
<dbReference type="PROSITE" id="PS50056">
    <property type="entry name" value="TYR_PHOSPHATASE_2"/>
    <property type="match status" value="1"/>
</dbReference>
<sequence length="220" mass="23656">MTQLPLVGARNARDVGGLRTESGREVRPLRLLRSARLNMLTDADREWLASIGLRTVIDLRQGFEIAAWPDALGTLDVVRVNTPPSLEAENDPAVTFFGVYLSWLDESGTAFADAVRALARPGGLPALVHCTAGKDRTGLLVALVLDVLGVDEKAIVADYMESDTMLKADPGDVVYRFAIDADLITGSLAHVRTTFGSTENYLLAHGVTAEEIAALRDGLL</sequence>